<gene>
    <name evidence="2" type="ORF">TCEB3V08_LOCUS9763</name>
</gene>
<dbReference type="EMBL" id="OC320834">
    <property type="protein sequence ID" value="CAD7408927.1"/>
    <property type="molecule type" value="Genomic_DNA"/>
</dbReference>
<name>A0A7R9H7H1_TIMCR</name>
<dbReference type="InterPro" id="IPR001507">
    <property type="entry name" value="ZP_dom"/>
</dbReference>
<reference evidence="2" key="1">
    <citation type="submission" date="2020-11" db="EMBL/GenBank/DDBJ databases">
        <authorList>
            <person name="Tran Van P."/>
        </authorList>
    </citation>
    <scope>NUCLEOTIDE SEQUENCE</scope>
</reference>
<protein>
    <recommendedName>
        <fullName evidence="1">ZP domain-containing protein</fullName>
    </recommendedName>
</protein>
<sequence>MPGCPIQPDIITQFKYNSKKGVADATLRSMFKFQDSSEVHFQCDIAICKASRESPPPVSIRSAVRRTVCCACSVHHSTRKRGKKMTTGPLSLPYSPSPTIPPLQPFAYHHGHVKYTSTPIVDLYDKGCSSLKTLKLGRTMCMAHHVHGT</sequence>
<dbReference type="AlphaFoldDB" id="A0A7R9H7H1"/>
<accession>A0A7R9H7H1</accession>
<evidence type="ECO:0000259" key="1">
    <source>
        <dbReference type="PROSITE" id="PS51034"/>
    </source>
</evidence>
<evidence type="ECO:0000313" key="2">
    <source>
        <dbReference type="EMBL" id="CAD7408927.1"/>
    </source>
</evidence>
<feature type="domain" description="ZP" evidence="1">
    <location>
        <begin position="1"/>
        <end position="65"/>
    </location>
</feature>
<proteinExistence type="predicted"/>
<dbReference type="PROSITE" id="PS51034">
    <property type="entry name" value="ZP_2"/>
    <property type="match status" value="1"/>
</dbReference>
<organism evidence="2">
    <name type="scientific">Timema cristinae</name>
    <name type="common">Walking stick</name>
    <dbReference type="NCBI Taxonomy" id="61476"/>
    <lineage>
        <taxon>Eukaryota</taxon>
        <taxon>Metazoa</taxon>
        <taxon>Ecdysozoa</taxon>
        <taxon>Arthropoda</taxon>
        <taxon>Hexapoda</taxon>
        <taxon>Insecta</taxon>
        <taxon>Pterygota</taxon>
        <taxon>Neoptera</taxon>
        <taxon>Polyneoptera</taxon>
        <taxon>Phasmatodea</taxon>
        <taxon>Timematodea</taxon>
        <taxon>Timematoidea</taxon>
        <taxon>Timematidae</taxon>
        <taxon>Timema</taxon>
    </lineage>
</organism>